<evidence type="ECO:0000313" key="2">
    <source>
        <dbReference type="EMBL" id="PPF14366.1"/>
    </source>
</evidence>
<dbReference type="InterPro" id="IPR012878">
    <property type="entry name" value="Beta-AFase-like_GH127_cat"/>
</dbReference>
<feature type="domain" description="Non-reducing end beta-L-arabinofuranosidase-like GH127 catalytic" evidence="1">
    <location>
        <begin position="17"/>
        <end position="401"/>
    </location>
</feature>
<dbReference type="AlphaFoldDB" id="A0ABD6W9J7"/>
<accession>A0ABD6W9J7</accession>
<dbReference type="Pfam" id="PF07944">
    <property type="entry name" value="Beta-AFase-like_GH127_cat"/>
    <property type="match status" value="1"/>
</dbReference>
<name>A0ABD6W9J7_RATRA</name>
<protein>
    <recommendedName>
        <fullName evidence="1">Non-reducing end beta-L-arabinofuranosidase-like GH127 catalytic domain-containing protein</fullName>
    </recommendedName>
</protein>
<gene>
    <name evidence="2" type="ORF">C5C04_07150</name>
</gene>
<dbReference type="EMBL" id="PSUL01000012">
    <property type="protein sequence ID" value="PPF14366.1"/>
    <property type="molecule type" value="Genomic_DNA"/>
</dbReference>
<sequence length="613" mass="68741">MTRSSRMPTPPALQSTRLERGLFDARRRLNRAYLVSLEDDALLQNFLLEAGIGDQDWHLKPSLGTPESRGADRHWGWETPGGALRGHFLGHWLSAAARESAVTGDPLLRVKLDAVLDALQRCQEENGDGWIWAIPPRFLRRLAEGRPIWAPQYAMHKLLMGLVDVHRDLGDERALRLARNATVPLVEWVRGFDDDEFQRILEVETGGMLEVWSDLLAITGDPVYSELLGRYDRRSLFDGLLEGRDVLTNRHANTTIPEVLGAARAYEVTGDERWRRIVEEYWRQAVTARGTFCTGGQTSGEIWTPPFEFAARRGEKTQEHCTVYNMIRLADVLLRWTGELAYADYIERNLLNGILAQQHPRTGMVAYFLPLEGGAVKNWGTPTEDFWCCHGTLVQAHTRHSDWVFYPTEEGVTIAQHIDASTRVLVEGGETDVRVEVLDNAGYVGPDANAGEAGDPRRPTATRLRVRLSGAALRVRVRIPAWIADEPQVAGDRERVSRGEDVLVIEHPGGETSVDLAFAFEVRTVAIPDEPGTVAFVEGAVVLAGLVDREVALRGSIQDAASLLAPDNERQWTQWLRGYRTLGQSTAIRFRPVHEIADEPFSLYFPILEDRSQ</sequence>
<reference evidence="2 3" key="1">
    <citation type="submission" date="2018-02" db="EMBL/GenBank/DDBJ databases">
        <title>Bacteriophage NCPPB3778 and a type I-E CRISPR drive the evolution of the US Biological Select Agent, Rathayibacter toxicus.</title>
        <authorList>
            <person name="Davis E.W.II."/>
            <person name="Tabima J.F."/>
            <person name="Weisberg A.J."/>
            <person name="Lopes L.D."/>
            <person name="Wiseman M.S."/>
            <person name="Wiseman M.S."/>
            <person name="Pupko T."/>
            <person name="Belcher M.S."/>
            <person name="Sechler A.J."/>
            <person name="Tancos M.A."/>
            <person name="Schroeder B.K."/>
            <person name="Murray T.D."/>
            <person name="Luster D.G."/>
            <person name="Schneider W.L."/>
            <person name="Rogers E."/>
            <person name="Andreote F.D."/>
            <person name="Grunwald N.J."/>
            <person name="Putnam M.L."/>
            <person name="Chang J.H."/>
        </authorList>
    </citation>
    <scope>NUCLEOTIDE SEQUENCE [LARGE SCALE GENOMIC DNA]</scope>
    <source>
        <strain evidence="2 3">AY1I9</strain>
    </source>
</reference>
<comment type="caution">
    <text evidence="2">The sequence shown here is derived from an EMBL/GenBank/DDBJ whole genome shotgun (WGS) entry which is preliminary data.</text>
</comment>
<evidence type="ECO:0000313" key="3">
    <source>
        <dbReference type="Proteomes" id="UP000237881"/>
    </source>
</evidence>
<dbReference type="PANTHER" id="PTHR31151">
    <property type="entry name" value="PROLINE-TRNA LIGASE (DUF1680)"/>
    <property type="match status" value="1"/>
</dbReference>
<dbReference type="Proteomes" id="UP000237881">
    <property type="component" value="Unassembled WGS sequence"/>
</dbReference>
<dbReference type="KEGG" id="rry:C1O28_11690"/>
<proteinExistence type="predicted"/>
<dbReference type="InterPro" id="IPR008928">
    <property type="entry name" value="6-hairpin_glycosidase_sf"/>
</dbReference>
<dbReference type="PANTHER" id="PTHR31151:SF0">
    <property type="entry name" value="PROLINE-TRNA LIGASE (DUF1680)"/>
    <property type="match status" value="1"/>
</dbReference>
<dbReference type="SUPFAM" id="SSF48208">
    <property type="entry name" value="Six-hairpin glycosidases"/>
    <property type="match status" value="1"/>
</dbReference>
<evidence type="ECO:0000259" key="1">
    <source>
        <dbReference type="Pfam" id="PF07944"/>
    </source>
</evidence>
<organism evidence="2 3">
    <name type="scientific">Rathayibacter rathayi</name>
    <name type="common">Corynebacterium rathayi</name>
    <dbReference type="NCBI Taxonomy" id="33887"/>
    <lineage>
        <taxon>Bacteria</taxon>
        <taxon>Bacillati</taxon>
        <taxon>Actinomycetota</taxon>
        <taxon>Actinomycetes</taxon>
        <taxon>Micrococcales</taxon>
        <taxon>Microbacteriaceae</taxon>
        <taxon>Rathayibacter</taxon>
    </lineage>
</organism>